<protein>
    <recommendedName>
        <fullName evidence="5">procollagen-proline 4-dioxygenase</fullName>
        <ecNumber evidence="5">1.14.11.2</ecNumber>
    </recommendedName>
</protein>
<reference evidence="16" key="2">
    <citation type="submission" date="2025-09" db="UniProtKB">
        <authorList>
            <consortium name="Ensembl"/>
        </authorList>
    </citation>
    <scope>IDENTIFICATION</scope>
</reference>
<evidence type="ECO:0000256" key="1">
    <source>
        <dbReference type="ARBA" id="ARBA00001961"/>
    </source>
</evidence>
<dbReference type="EC" id="1.14.11.2" evidence="5"/>
<keyword evidence="8" id="KW-0847">Vitamin C</keyword>
<evidence type="ECO:0000256" key="9">
    <source>
        <dbReference type="ARBA" id="ARBA00022964"/>
    </source>
</evidence>
<dbReference type="Gene3D" id="6.10.140.1460">
    <property type="match status" value="1"/>
</dbReference>
<keyword evidence="14" id="KW-0732">Signal</keyword>
<comment type="similarity">
    <text evidence="4">Belongs to the P4HA family.</text>
</comment>
<evidence type="ECO:0000256" key="13">
    <source>
        <dbReference type="PROSITE-ProRule" id="PRU00339"/>
    </source>
</evidence>
<dbReference type="FunFam" id="1.25.40.10:FF:000006">
    <property type="entry name" value="Prolyl 4-hydroxylase subunit alpha 2"/>
    <property type="match status" value="1"/>
</dbReference>
<keyword evidence="12" id="KW-0325">Glycoprotein</keyword>
<dbReference type="InterPro" id="IPR045054">
    <property type="entry name" value="P4HA-like"/>
</dbReference>
<evidence type="ECO:0000313" key="16">
    <source>
        <dbReference type="Ensembl" id="ENSCCRP00010063113.1"/>
    </source>
</evidence>
<dbReference type="GO" id="GO:0005788">
    <property type="term" value="C:endoplasmic reticulum lumen"/>
    <property type="evidence" value="ECO:0007669"/>
    <property type="project" value="UniProtKB-SubCell"/>
</dbReference>
<keyword evidence="6" id="KW-0479">Metal-binding</keyword>
<evidence type="ECO:0000256" key="12">
    <source>
        <dbReference type="ARBA" id="ARBA00023180"/>
    </source>
</evidence>
<evidence type="ECO:0000256" key="8">
    <source>
        <dbReference type="ARBA" id="ARBA00022896"/>
    </source>
</evidence>
<dbReference type="PANTHER" id="PTHR10869">
    <property type="entry name" value="PROLYL 4-HYDROXYLASE ALPHA SUBUNIT"/>
    <property type="match status" value="1"/>
</dbReference>
<accession>A0A8C1QTB4</accession>
<dbReference type="Proteomes" id="UP000694427">
    <property type="component" value="Unplaced"/>
</dbReference>
<dbReference type="InterPro" id="IPR011990">
    <property type="entry name" value="TPR-like_helical_dom_sf"/>
</dbReference>
<dbReference type="Pfam" id="PF23558">
    <property type="entry name" value="TPR_P4H"/>
    <property type="match status" value="1"/>
</dbReference>
<dbReference type="SMART" id="SM00702">
    <property type="entry name" value="P4Hc"/>
    <property type="match status" value="1"/>
</dbReference>
<gene>
    <name evidence="16" type="primary">LOC109102088</name>
</gene>
<dbReference type="InterPro" id="IPR044862">
    <property type="entry name" value="Pro_4_hyd_alph_FE2OG_OXY"/>
</dbReference>
<evidence type="ECO:0000256" key="7">
    <source>
        <dbReference type="ARBA" id="ARBA00022824"/>
    </source>
</evidence>
<evidence type="ECO:0000256" key="14">
    <source>
        <dbReference type="SAM" id="SignalP"/>
    </source>
</evidence>
<evidence type="ECO:0000259" key="15">
    <source>
        <dbReference type="PROSITE" id="PS51471"/>
    </source>
</evidence>
<evidence type="ECO:0000256" key="5">
    <source>
        <dbReference type="ARBA" id="ARBA00012269"/>
    </source>
</evidence>
<dbReference type="Pfam" id="PF13640">
    <property type="entry name" value="2OG-FeII_Oxy_3"/>
    <property type="match status" value="1"/>
</dbReference>
<dbReference type="PANTHER" id="PTHR10869:SF221">
    <property type="entry name" value="PROCOLLAGEN-PROLINE 4-DIOXYGENASE"/>
    <property type="match status" value="1"/>
</dbReference>
<dbReference type="AlphaFoldDB" id="A0A8C1QTB4"/>
<evidence type="ECO:0000256" key="10">
    <source>
        <dbReference type="ARBA" id="ARBA00023002"/>
    </source>
</evidence>
<sequence length="488" mass="56120">MGVRSVCCILLISLIKSSSAHSDVFTSIGHMTDLLFTEKDLVTSLKDYIRAEERKLEQVKQWAKKLDALTATATQDPEGFLGHPVNAFKLMKRLNTEWGEVEDLVLKDMSDGYTLKVDDCFELGKIAYSDADYYHTELWMAQALKQLDEGEETSVDVVSVLDYLSYSVYQQGELERALEHTKRLLSVDPEHQRALGNLKYFDYQLAKQKKAEKEQSAKEESKKERVGKGEYFPEKRKYQQLCRGQGVRMTPRRQSRLFCRYYNNNRHPFYMIGPVKQEDEWDRPRIIRYHDIITEKEMEKVKELAKPRLRRATVHDPQTGKLTTAQYRVSKSAWLVAHEHPVVDRINQRIEDITGLDVKTAEELQVANYGVGGQYEPHFDFGRVNTKIGSFTLVIKTWYKISCKTLALLQMSDVTAGGATVFPEVGATVKPMKGTAVFWYNLFSSGEGDYSTRHAACPVLLGNKWVSNKWIHERGQEFRRPCGLKETD</sequence>
<evidence type="ECO:0000256" key="3">
    <source>
        <dbReference type="ARBA" id="ARBA00004319"/>
    </source>
</evidence>
<dbReference type="SUPFAM" id="SSF48452">
    <property type="entry name" value="TPR-like"/>
    <property type="match status" value="1"/>
</dbReference>
<dbReference type="PROSITE" id="PS51471">
    <property type="entry name" value="FE2OG_OXY"/>
    <property type="match status" value="1"/>
</dbReference>
<proteinExistence type="inferred from homology"/>
<feature type="repeat" description="TPR" evidence="13">
    <location>
        <begin position="158"/>
        <end position="191"/>
    </location>
</feature>
<evidence type="ECO:0000256" key="6">
    <source>
        <dbReference type="ARBA" id="ARBA00022723"/>
    </source>
</evidence>
<keyword evidence="13" id="KW-0802">TPR repeat</keyword>
<keyword evidence="10" id="KW-0560">Oxidoreductase</keyword>
<evidence type="ECO:0000313" key="17">
    <source>
        <dbReference type="Proteomes" id="UP000694427"/>
    </source>
</evidence>
<organism evidence="16 17">
    <name type="scientific">Cyprinus carpio</name>
    <name type="common">Common carp</name>
    <dbReference type="NCBI Taxonomy" id="7962"/>
    <lineage>
        <taxon>Eukaryota</taxon>
        <taxon>Metazoa</taxon>
        <taxon>Chordata</taxon>
        <taxon>Craniata</taxon>
        <taxon>Vertebrata</taxon>
        <taxon>Euteleostomi</taxon>
        <taxon>Actinopterygii</taxon>
        <taxon>Neopterygii</taxon>
        <taxon>Teleostei</taxon>
        <taxon>Ostariophysi</taxon>
        <taxon>Cypriniformes</taxon>
        <taxon>Cyprinidae</taxon>
        <taxon>Cyprininae</taxon>
        <taxon>Cyprinus</taxon>
    </lineage>
</organism>
<comment type="subcellular location">
    <subcellularLocation>
        <location evidence="3">Endoplasmic reticulum lumen</location>
    </subcellularLocation>
</comment>
<keyword evidence="7" id="KW-0256">Endoplasmic reticulum</keyword>
<dbReference type="GO" id="GO:0005506">
    <property type="term" value="F:iron ion binding"/>
    <property type="evidence" value="ECO:0007669"/>
    <property type="project" value="InterPro"/>
</dbReference>
<evidence type="ECO:0000256" key="2">
    <source>
        <dbReference type="ARBA" id="ARBA00002035"/>
    </source>
</evidence>
<dbReference type="Ensembl" id="ENSCCRT00010069283.1">
    <property type="protein sequence ID" value="ENSCCRP00010063113.1"/>
    <property type="gene ID" value="ENSCCRG00010026717.1"/>
</dbReference>
<feature type="signal peptide" evidence="14">
    <location>
        <begin position="1"/>
        <end position="22"/>
    </location>
</feature>
<dbReference type="InterPro" id="IPR019734">
    <property type="entry name" value="TPR_rpt"/>
</dbReference>
<comment type="function">
    <text evidence="2">Catalyzes the post-translational formation of 4-hydroxyproline in -Xaa-Pro-Gly- sequences in collagens and other proteins.</text>
</comment>
<dbReference type="GO" id="GO:0004656">
    <property type="term" value="F:procollagen-proline 4-dioxygenase activity"/>
    <property type="evidence" value="ECO:0007669"/>
    <property type="project" value="UniProtKB-EC"/>
</dbReference>
<dbReference type="Gene3D" id="1.25.40.10">
    <property type="entry name" value="Tetratricopeptide repeat domain"/>
    <property type="match status" value="1"/>
</dbReference>
<dbReference type="InterPro" id="IPR059068">
    <property type="entry name" value="TPR_P4H"/>
</dbReference>
<keyword evidence="11" id="KW-0408">Iron</keyword>
<dbReference type="InterPro" id="IPR005123">
    <property type="entry name" value="Oxoglu/Fe-dep_dioxygenase_dom"/>
</dbReference>
<keyword evidence="9" id="KW-0223">Dioxygenase</keyword>
<evidence type="ECO:0000256" key="11">
    <source>
        <dbReference type="ARBA" id="ARBA00023004"/>
    </source>
</evidence>
<dbReference type="GO" id="GO:0031418">
    <property type="term" value="F:L-ascorbic acid binding"/>
    <property type="evidence" value="ECO:0007669"/>
    <property type="project" value="UniProtKB-KW"/>
</dbReference>
<dbReference type="PROSITE" id="PS50005">
    <property type="entry name" value="TPR"/>
    <property type="match status" value="1"/>
</dbReference>
<keyword evidence="17" id="KW-1185">Reference proteome</keyword>
<evidence type="ECO:0000256" key="4">
    <source>
        <dbReference type="ARBA" id="ARBA00006511"/>
    </source>
</evidence>
<feature type="chain" id="PRO_5034594845" description="procollagen-proline 4-dioxygenase" evidence="14">
    <location>
        <begin position="23"/>
        <end position="488"/>
    </location>
</feature>
<comment type="cofactor">
    <cofactor evidence="1">
        <name>L-ascorbate</name>
        <dbReference type="ChEBI" id="CHEBI:38290"/>
    </cofactor>
</comment>
<name>A0A8C1QTB4_CYPCA</name>
<reference evidence="16" key="1">
    <citation type="submission" date="2025-08" db="UniProtKB">
        <authorList>
            <consortium name="Ensembl"/>
        </authorList>
    </citation>
    <scope>IDENTIFICATION</scope>
</reference>
<dbReference type="FunFam" id="2.60.120.620:FF:000001">
    <property type="entry name" value="Prolyl 4-hydroxylase subunit alpha 2"/>
    <property type="match status" value="1"/>
</dbReference>
<feature type="domain" description="Fe2OG dioxygenase" evidence="15">
    <location>
        <begin position="360"/>
        <end position="473"/>
    </location>
</feature>
<dbReference type="InterPro" id="IPR006620">
    <property type="entry name" value="Pro_4_hyd_alph"/>
</dbReference>
<dbReference type="Gene3D" id="2.60.120.620">
    <property type="entry name" value="q2cbj1_9rhob like domain"/>
    <property type="match status" value="1"/>
</dbReference>